<keyword evidence="2" id="KW-1185">Reference proteome</keyword>
<reference evidence="1" key="1">
    <citation type="journal article" date="2021" name="New Phytol.">
        <title>Evolutionary innovations through gain and loss of genes in the ectomycorrhizal Boletales.</title>
        <authorList>
            <person name="Wu G."/>
            <person name="Miyauchi S."/>
            <person name="Morin E."/>
            <person name="Kuo A."/>
            <person name="Drula E."/>
            <person name="Varga T."/>
            <person name="Kohler A."/>
            <person name="Feng B."/>
            <person name="Cao Y."/>
            <person name="Lipzen A."/>
            <person name="Daum C."/>
            <person name="Hundley H."/>
            <person name="Pangilinan J."/>
            <person name="Johnson J."/>
            <person name="Barry K."/>
            <person name="LaButti K."/>
            <person name="Ng V."/>
            <person name="Ahrendt S."/>
            <person name="Min B."/>
            <person name="Choi I.G."/>
            <person name="Park H."/>
            <person name="Plett J.M."/>
            <person name="Magnuson J."/>
            <person name="Spatafora J.W."/>
            <person name="Nagy L.G."/>
            <person name="Henrissat B."/>
            <person name="Grigoriev I.V."/>
            <person name="Yang Z.L."/>
            <person name="Xu J."/>
            <person name="Martin F.M."/>
        </authorList>
    </citation>
    <scope>NUCLEOTIDE SEQUENCE</scope>
    <source>
        <strain evidence="1">KUC20120723A-06</strain>
    </source>
</reference>
<organism evidence="1 2">
    <name type="scientific">Leucogyrophana mollusca</name>
    <dbReference type="NCBI Taxonomy" id="85980"/>
    <lineage>
        <taxon>Eukaryota</taxon>
        <taxon>Fungi</taxon>
        <taxon>Dikarya</taxon>
        <taxon>Basidiomycota</taxon>
        <taxon>Agaricomycotina</taxon>
        <taxon>Agaricomycetes</taxon>
        <taxon>Agaricomycetidae</taxon>
        <taxon>Boletales</taxon>
        <taxon>Boletales incertae sedis</taxon>
        <taxon>Leucogyrophana</taxon>
    </lineage>
</organism>
<evidence type="ECO:0000313" key="2">
    <source>
        <dbReference type="Proteomes" id="UP000790709"/>
    </source>
</evidence>
<evidence type="ECO:0000313" key="1">
    <source>
        <dbReference type="EMBL" id="KAH7925251.1"/>
    </source>
</evidence>
<sequence length="572" mass="64624">MTTTIASASIASSAVGTHRLFFIQELLVKIFQYIVAINSDGFVGLDRATLARLARSCRVFHEPAIEIMYEEVRNLHWLIKCMPRDLWEESETRLVFLRPMNQGDWNVFQRYARHVKALYMSVYHASPIEFNVYAQLGGISLFDVTFPRLRTLQCNESSDVVAPFLRHLLRSPLTSVTLMVSDGGRTLTDVLPDLRPLRQTLKSLGLSGAKWPTPQVTNAICEIIHHFRDLTSLRCDEITEDAAMHIAQMPALQSVHFTMPEKLSLDIVKSQLGGNAFLALQWLHIHSTTLEACLRVQDLTTSSHLRGITFTVNDETPAREWKEIFSSLASTKSYRNLSSFDITELSFAGKEYSSDHILDLAMLSPLLQFQYLTRLKLETFCTFKLDNSAVKQMAEAWPRLQSLDLSYREDGWELETGITLPGIVPLLRNCPDLHHLGLVIDARIVSANPSRLPGEGVRNMSLTTLWLADSPITRPDLVAAFLSSVAPNIDNMLAWDTEPLATREGARKYKARWKRVKRLIPVFAMTRKQERDRVVGGEEDDGAKGWQSESDSDPEPDEDDMDVDSESMSIEA</sequence>
<comment type="caution">
    <text evidence="1">The sequence shown here is derived from an EMBL/GenBank/DDBJ whole genome shotgun (WGS) entry which is preliminary data.</text>
</comment>
<gene>
    <name evidence="1" type="ORF">BV22DRAFT_1011620</name>
</gene>
<dbReference type="EMBL" id="MU266406">
    <property type="protein sequence ID" value="KAH7925251.1"/>
    <property type="molecule type" value="Genomic_DNA"/>
</dbReference>
<proteinExistence type="predicted"/>
<accession>A0ACB8BHA9</accession>
<name>A0ACB8BHA9_9AGAM</name>
<dbReference type="Proteomes" id="UP000790709">
    <property type="component" value="Unassembled WGS sequence"/>
</dbReference>
<protein>
    <submittedName>
        <fullName evidence="1">Uncharacterized protein</fullName>
    </submittedName>
</protein>